<dbReference type="EMBL" id="CP003423">
    <property type="protein sequence ID" value="AFH42666.1"/>
    <property type="molecule type" value="Genomic_DNA"/>
</dbReference>
<evidence type="ECO:0000313" key="5">
    <source>
        <dbReference type="Proteomes" id="UP000007391"/>
    </source>
</evidence>
<comment type="similarity">
    <text evidence="1">Belongs to the Glu/Leu/Phe/Val dehydrogenases family.</text>
</comment>
<keyword evidence="5" id="KW-1185">Reference proteome</keyword>
<dbReference type="InterPro" id="IPR006097">
    <property type="entry name" value="Glu/Leu/Phe/Val/Trp_DH_dimer"/>
</dbReference>
<name>I0A109_FERFK</name>
<dbReference type="PANTHER" id="PTHR43571:SF1">
    <property type="entry name" value="NADP-SPECIFIC GLUTAMATE DEHYDROGENASE 1-RELATED"/>
    <property type="match status" value="1"/>
</dbReference>
<accession>I0A109</accession>
<protein>
    <submittedName>
        <fullName evidence="4">Glu/Leu/Phe/Val dehydrogenase, C terminal</fullName>
    </submittedName>
</protein>
<keyword evidence="2" id="KW-0560">Oxidoreductase</keyword>
<dbReference type="Gene3D" id="3.40.50.10860">
    <property type="entry name" value="Leucine Dehydrogenase, chain A, domain 1"/>
    <property type="match status" value="1"/>
</dbReference>
<dbReference type="InParanoid" id="I0A109"/>
<evidence type="ECO:0000256" key="1">
    <source>
        <dbReference type="ARBA" id="ARBA00006382"/>
    </source>
</evidence>
<dbReference type="InterPro" id="IPR046346">
    <property type="entry name" value="Aminoacid_DH-like_N_sf"/>
</dbReference>
<gene>
    <name evidence="4" type="ordered locus">FFONT_0678</name>
</gene>
<dbReference type="GO" id="GO:0004354">
    <property type="term" value="F:glutamate dehydrogenase (NADP+) activity"/>
    <property type="evidence" value="ECO:0007669"/>
    <property type="project" value="TreeGrafter"/>
</dbReference>
<dbReference type="PANTHER" id="PTHR43571">
    <property type="entry name" value="NADP-SPECIFIC GLUTAMATE DEHYDROGENASE 1-RELATED"/>
    <property type="match status" value="1"/>
</dbReference>
<reference evidence="5" key="1">
    <citation type="submission" date="2012-03" db="EMBL/GenBank/DDBJ databases">
        <title>Fervidicoccus fontis complete genome analysis confirms its distinct phylogenetic position and predicts its environmental function.</title>
        <authorList>
            <person name="Lebedinsky A.V."/>
            <person name="Mardanov A.V."/>
            <person name="Gumerov V.M."/>
            <person name="Beletsky A.V."/>
            <person name="Kublanov I.V."/>
            <person name="Perevalova A.A."/>
            <person name="Bonch-Osmolovskaya E.A."/>
            <person name="Ravin N.V."/>
            <person name="Skryabin K.G."/>
        </authorList>
    </citation>
    <scope>NUCLEOTIDE SEQUENCE [LARGE SCALE GENOMIC DNA]</scope>
    <source>
        <strain evidence="5">DSM 19380 / VKM B-2539 / Kam940</strain>
    </source>
</reference>
<dbReference type="GO" id="GO:0005829">
    <property type="term" value="C:cytosol"/>
    <property type="evidence" value="ECO:0007669"/>
    <property type="project" value="TreeGrafter"/>
</dbReference>
<dbReference type="HOGENOM" id="CLU_2893081_0_0_2"/>
<proteinExistence type="inferred from homology"/>
<reference evidence="4 5" key="2">
    <citation type="journal article" date="2014" name="Extremophiles">
        <title>Analysis of the complete genome of Fervidococcus fontis confirms the distinct phylogenetic position of the order Fervidicoccales and suggests its environmental function.</title>
        <authorList>
            <person name="Lebedinsky A.V."/>
            <person name="Mardanov A.V."/>
            <person name="Kublanov I.V."/>
            <person name="Gumerov V.M."/>
            <person name="Beletsky A.V."/>
            <person name="Perevalova A.A."/>
            <person name="Bidzhieva S.Kh."/>
            <person name="Bonch-Osmolovskaya E.A."/>
            <person name="Skryabin K.G."/>
            <person name="Ravin N.V."/>
        </authorList>
    </citation>
    <scope>NUCLEOTIDE SEQUENCE [LARGE SCALE GENOMIC DNA]</scope>
    <source>
        <strain evidence="5">DSM 19380 / VKM B-2539 / Kam940</strain>
    </source>
</reference>
<feature type="domain" description="Glutamate/phenylalanine/leucine/valine/L-tryptophan dehydrogenase dimerisation" evidence="3">
    <location>
        <begin position="1"/>
        <end position="49"/>
    </location>
</feature>
<dbReference type="Proteomes" id="UP000007391">
    <property type="component" value="Chromosome"/>
</dbReference>
<dbReference type="GeneID" id="80263405"/>
<dbReference type="RefSeq" id="WP_014557815.1">
    <property type="nucleotide sequence ID" value="NC_017461.1"/>
</dbReference>
<dbReference type="STRING" id="1163730.FFONT_0678"/>
<dbReference type="KEGG" id="ffo:FFONT_0678"/>
<dbReference type="GO" id="GO:0006537">
    <property type="term" value="P:glutamate biosynthetic process"/>
    <property type="evidence" value="ECO:0007669"/>
    <property type="project" value="TreeGrafter"/>
</dbReference>
<dbReference type="SUPFAM" id="SSF53223">
    <property type="entry name" value="Aminoacid dehydrogenase-like, N-terminal domain"/>
    <property type="match status" value="1"/>
</dbReference>
<dbReference type="eggNOG" id="arCOG01352">
    <property type="taxonomic scope" value="Archaea"/>
</dbReference>
<dbReference type="Pfam" id="PF02812">
    <property type="entry name" value="ELFV_dehydrog_N"/>
    <property type="match status" value="1"/>
</dbReference>
<dbReference type="AlphaFoldDB" id="I0A109"/>
<organism evidence="4 5">
    <name type="scientific">Fervidicoccus fontis (strain DSM 19380 / JCM 18336 / VKM B-2539 / Kam940)</name>
    <dbReference type="NCBI Taxonomy" id="1163730"/>
    <lineage>
        <taxon>Archaea</taxon>
        <taxon>Thermoproteota</taxon>
        <taxon>Thermoprotei</taxon>
        <taxon>Fervidicoccales</taxon>
        <taxon>Fervidicoccaceae</taxon>
        <taxon>Fervidicoccus</taxon>
    </lineage>
</organism>
<evidence type="ECO:0000259" key="3">
    <source>
        <dbReference type="Pfam" id="PF02812"/>
    </source>
</evidence>
<dbReference type="InterPro" id="IPR050724">
    <property type="entry name" value="Glu_Leu_Phe_Val_DH"/>
</dbReference>
<evidence type="ECO:0000313" key="4">
    <source>
        <dbReference type="EMBL" id="AFH42666.1"/>
    </source>
</evidence>
<sequence length="62" mass="7327">MDNGKLEVFEGYRVQYNNALGPYKGGIRFHPEVTLETDISHFHIEDVVKDRVFWNRMNCLRA</sequence>
<evidence type="ECO:0000256" key="2">
    <source>
        <dbReference type="ARBA" id="ARBA00023002"/>
    </source>
</evidence>